<evidence type="ECO:0008006" key="4">
    <source>
        <dbReference type="Google" id="ProtNLM"/>
    </source>
</evidence>
<evidence type="ECO:0000256" key="1">
    <source>
        <dbReference type="SAM" id="MobiDB-lite"/>
    </source>
</evidence>
<feature type="region of interest" description="Disordered" evidence="1">
    <location>
        <begin position="73"/>
        <end position="92"/>
    </location>
</feature>
<gene>
    <name evidence="2" type="ORF">Adt_11061</name>
</gene>
<evidence type="ECO:0000313" key="2">
    <source>
        <dbReference type="EMBL" id="KAL2526007.1"/>
    </source>
</evidence>
<protein>
    <recommendedName>
        <fullName evidence="4">Retrotransposon gag domain-containing protein</fullName>
    </recommendedName>
</protein>
<sequence length="243" mass="27706">MDTRQKTNEDHWKRLEKDVGDLSTAFTALSGKADSSDKILKTLCGKQEKIESYMHEMNDKYDSIVAMLAKLSMSKDKQPEGTSSGSSQEGNESIMRVGGERRMNRGPHDVRLNTKLPKIDFPQFGGENPTEWVRKANKYFQIHQIPEEMKLEIAVMYLKGRADVWFHGFLSSYPNAGWGLMATELCRRFTENTGEEVVDTFSKISSLEVLLITWKSLRISNPKQCWPYQICQILITLASLSVD</sequence>
<keyword evidence="3" id="KW-1185">Reference proteome</keyword>
<feature type="compositionally biased region" description="Polar residues" evidence="1">
    <location>
        <begin position="80"/>
        <end position="91"/>
    </location>
</feature>
<reference evidence="3" key="1">
    <citation type="submission" date="2024-07" db="EMBL/GenBank/DDBJ databases">
        <title>Two chromosome-level genome assemblies of Korean endemic species Abeliophyllum distichum and Forsythia ovata (Oleaceae).</title>
        <authorList>
            <person name="Jang H."/>
        </authorList>
    </citation>
    <scope>NUCLEOTIDE SEQUENCE [LARGE SCALE GENOMIC DNA]</scope>
</reference>
<organism evidence="2 3">
    <name type="scientific">Abeliophyllum distichum</name>
    <dbReference type="NCBI Taxonomy" id="126358"/>
    <lineage>
        <taxon>Eukaryota</taxon>
        <taxon>Viridiplantae</taxon>
        <taxon>Streptophyta</taxon>
        <taxon>Embryophyta</taxon>
        <taxon>Tracheophyta</taxon>
        <taxon>Spermatophyta</taxon>
        <taxon>Magnoliopsida</taxon>
        <taxon>eudicotyledons</taxon>
        <taxon>Gunneridae</taxon>
        <taxon>Pentapetalae</taxon>
        <taxon>asterids</taxon>
        <taxon>lamiids</taxon>
        <taxon>Lamiales</taxon>
        <taxon>Oleaceae</taxon>
        <taxon>Forsythieae</taxon>
        <taxon>Abeliophyllum</taxon>
    </lineage>
</organism>
<evidence type="ECO:0000313" key="3">
    <source>
        <dbReference type="Proteomes" id="UP001604336"/>
    </source>
</evidence>
<dbReference type="AlphaFoldDB" id="A0ABD1ULW6"/>
<accession>A0ABD1ULW6</accession>
<dbReference type="EMBL" id="JBFOLK010000003">
    <property type="protein sequence ID" value="KAL2526007.1"/>
    <property type="molecule type" value="Genomic_DNA"/>
</dbReference>
<comment type="caution">
    <text evidence="2">The sequence shown here is derived from an EMBL/GenBank/DDBJ whole genome shotgun (WGS) entry which is preliminary data.</text>
</comment>
<name>A0ABD1ULW6_9LAMI</name>
<proteinExistence type="predicted"/>
<dbReference type="Proteomes" id="UP001604336">
    <property type="component" value="Unassembled WGS sequence"/>
</dbReference>